<proteinExistence type="inferred from homology"/>
<evidence type="ECO:0000256" key="2">
    <source>
        <dbReference type="ARBA" id="ARBA00023239"/>
    </source>
</evidence>
<keyword evidence="2" id="KW-0456">Lyase</keyword>
<dbReference type="GO" id="GO:0008721">
    <property type="term" value="F:D-serine ammonia-lyase activity"/>
    <property type="evidence" value="ECO:0007669"/>
    <property type="project" value="TreeGrafter"/>
</dbReference>
<protein>
    <submittedName>
        <fullName evidence="4">Alanine racemase domain-containing protein</fullName>
    </submittedName>
</protein>
<sequence>MHGMDANRLDMMTTPAALVDLDRVDANLKRVATYARQHGLRWRPHTKTHKTPEFTALQLAAGAQGVTVATVREAEVMATVCDDVLLAYPPVGEDRLTRLMALPPQVRLTVALDSGEAMGKLDRAARMAGRTVGVLVELDLGMRRVGVQSPEDAIALAGNVAFGSGLEYRGITFYAGHLRLPQEKLGSAMREQSERLATFIEALTDSGLRPGTVSGGSTPTLWRSHDVTGLTEIRPGINIFNDRNAVSVGACAWDECAYSVLATVVSTTVPGQAVIDAGSKALAKEEGFTDTGVYGALLGKPEVLVRGLSEEHGLLDLSNTSWRPSVGERVRVVPNHACASVNLHDTLHLLRQGAWAGQYAITARGW</sequence>
<dbReference type="InterPro" id="IPR001608">
    <property type="entry name" value="Ala_racemase_N"/>
</dbReference>
<evidence type="ECO:0000256" key="1">
    <source>
        <dbReference type="ARBA" id="ARBA00005323"/>
    </source>
</evidence>
<name>F8CMU2_MYXFH</name>
<dbReference type="STRING" id="483219.LILAB_23345"/>
<feature type="domain" description="D-serine dehydratase-like" evidence="3">
    <location>
        <begin position="257"/>
        <end position="351"/>
    </location>
</feature>
<dbReference type="GO" id="GO:0036088">
    <property type="term" value="P:D-serine catabolic process"/>
    <property type="evidence" value="ECO:0007669"/>
    <property type="project" value="TreeGrafter"/>
</dbReference>
<dbReference type="eggNOG" id="COG3616">
    <property type="taxonomic scope" value="Bacteria"/>
</dbReference>
<dbReference type="PANTHER" id="PTHR28004">
    <property type="entry name" value="ZGC:162816-RELATED"/>
    <property type="match status" value="1"/>
</dbReference>
<organism evidence="4 5">
    <name type="scientific">Myxococcus fulvus (strain ATCC BAA-855 / HW-1)</name>
    <dbReference type="NCBI Taxonomy" id="483219"/>
    <lineage>
        <taxon>Bacteria</taxon>
        <taxon>Pseudomonadati</taxon>
        <taxon>Myxococcota</taxon>
        <taxon>Myxococcia</taxon>
        <taxon>Myxococcales</taxon>
        <taxon>Cystobacterineae</taxon>
        <taxon>Myxococcaceae</taxon>
        <taxon>Myxococcus</taxon>
    </lineage>
</organism>
<dbReference type="InterPro" id="IPR026956">
    <property type="entry name" value="D-ser_dehydrat-like_dom"/>
</dbReference>
<comment type="similarity">
    <text evidence="1">Belongs to the DSD1 family.</text>
</comment>
<dbReference type="Pfam" id="PF14031">
    <property type="entry name" value="D-ser_dehydrat"/>
    <property type="match status" value="1"/>
</dbReference>
<accession>F8CMU2</accession>
<evidence type="ECO:0000313" key="4">
    <source>
        <dbReference type="EMBL" id="AEI66564.1"/>
    </source>
</evidence>
<dbReference type="CDD" id="cd06820">
    <property type="entry name" value="PLPDE_III_LS_D-TA_like"/>
    <property type="match status" value="1"/>
</dbReference>
<dbReference type="AlphaFoldDB" id="F8CMU2"/>
<dbReference type="Pfam" id="PF01168">
    <property type="entry name" value="Ala_racemase_N"/>
    <property type="match status" value="1"/>
</dbReference>
<dbReference type="PANTHER" id="PTHR28004:SF2">
    <property type="entry name" value="D-SERINE DEHYDRATASE"/>
    <property type="match status" value="1"/>
</dbReference>
<dbReference type="InterPro" id="IPR051466">
    <property type="entry name" value="D-amino_acid_metab_enzyme"/>
</dbReference>
<evidence type="ECO:0000259" key="3">
    <source>
        <dbReference type="SMART" id="SM01119"/>
    </source>
</evidence>
<dbReference type="HOGENOM" id="CLU_031639_2_1_7"/>
<dbReference type="InterPro" id="IPR029066">
    <property type="entry name" value="PLP-binding_barrel"/>
</dbReference>
<evidence type="ECO:0000313" key="5">
    <source>
        <dbReference type="Proteomes" id="UP000000488"/>
    </source>
</evidence>
<dbReference type="InterPro" id="IPR042208">
    <property type="entry name" value="D-ser_dehydrat-like_sf"/>
</dbReference>
<dbReference type="EMBL" id="CP002830">
    <property type="protein sequence ID" value="AEI66564.1"/>
    <property type="molecule type" value="Genomic_DNA"/>
</dbReference>
<dbReference type="Gene3D" id="2.40.37.20">
    <property type="entry name" value="D-serine dehydratase-like domain"/>
    <property type="match status" value="1"/>
</dbReference>
<dbReference type="Gene3D" id="3.20.20.10">
    <property type="entry name" value="Alanine racemase"/>
    <property type="match status" value="1"/>
</dbReference>
<dbReference type="SUPFAM" id="SSF51419">
    <property type="entry name" value="PLP-binding barrel"/>
    <property type="match status" value="1"/>
</dbReference>
<dbReference type="Proteomes" id="UP000000488">
    <property type="component" value="Chromosome"/>
</dbReference>
<reference evidence="4 5" key="1">
    <citation type="journal article" date="2011" name="J. Bacteriol.">
        <title>Genome sequence of the halotolerant marine bacterium Myxococcus fulvus HW-1.</title>
        <authorList>
            <person name="Li Z.F."/>
            <person name="Li X."/>
            <person name="Liu H."/>
            <person name="Liu X."/>
            <person name="Han K."/>
            <person name="Wu Z.H."/>
            <person name="Hu W."/>
            <person name="Li F.F."/>
            <person name="Li Y.Z."/>
        </authorList>
    </citation>
    <scope>NUCLEOTIDE SEQUENCE [LARGE SCALE GENOMIC DNA]</scope>
    <source>
        <strain evidence="5">ATCC BAA-855 / HW-1</strain>
    </source>
</reference>
<dbReference type="KEGG" id="mfu:LILAB_23345"/>
<dbReference type="SMART" id="SM01119">
    <property type="entry name" value="D-ser_dehydrat"/>
    <property type="match status" value="1"/>
</dbReference>
<gene>
    <name evidence="4" type="ordered locus">LILAB_23345</name>
</gene>